<dbReference type="Proteomes" id="UP000551616">
    <property type="component" value="Unassembled WGS sequence"/>
</dbReference>
<dbReference type="RefSeq" id="WP_207396056.1">
    <property type="nucleotide sequence ID" value="NZ_JABRWO010000004.1"/>
</dbReference>
<gene>
    <name evidence="2" type="ORF">HOV93_17600</name>
</gene>
<comment type="caution">
    <text evidence="2">The sequence shown here is derived from an EMBL/GenBank/DDBJ whole genome shotgun (WGS) entry which is preliminary data.</text>
</comment>
<dbReference type="SUPFAM" id="SSF50939">
    <property type="entry name" value="Sialidases"/>
    <property type="match status" value="1"/>
</dbReference>
<dbReference type="AlphaFoldDB" id="A0A7V8V4L3"/>
<sequence>MRREFTLSVLLLSLCVPCVLSGEELTELGKASPEQARERELATLREVADLALLPPRLITSPPEKYHVKNLKYGMTIGIERTNKGRLFAAWIGGEDGPKSYMLVAKSDDDGDTWSEPVLVVDSRNEHLPIPRSVIVGNLWTDPMGRLWLFFDQTMNHFDGRGGLWCTRCDNPDADQLTWTEPRRIWHGSMLNKPMVNSKGEWILFAQLLQRKGIGPFAAGVFGELDPIRGANILVSTDQGETWTRRGSVKFPEPDWLEHRAIERKDGSLWMLARTRRGAMLTISNDMGATWSEPEFPPQIKHPPARFHLRELASGSWLLVKHGKTIDAHTGRSHLTAWLSDDQGLTWSGGLMLDERSGVSYPDGFQAPDGSIYISYDWQRGSKGHVLFAKFTEADIRAGKLVSDGSRLQQPILKPGKLNPKD</sequence>
<reference evidence="2 3" key="1">
    <citation type="submission" date="2020-05" db="EMBL/GenBank/DDBJ databases">
        <title>Bremerella alba sp. nov., a novel planctomycete isolated from the surface of the macroalga Fucus spiralis.</title>
        <authorList>
            <person name="Godinho O."/>
            <person name="Botelho R."/>
            <person name="Albuquerque L."/>
            <person name="Wiegand S."/>
            <person name="Da Costa M.S."/>
            <person name="Lobo-Da-Cunha A."/>
            <person name="Jogler C."/>
            <person name="Lage O.M."/>
        </authorList>
    </citation>
    <scope>NUCLEOTIDE SEQUENCE [LARGE SCALE GENOMIC DNA]</scope>
    <source>
        <strain evidence="2 3">FF15</strain>
    </source>
</reference>
<dbReference type="CDD" id="cd15482">
    <property type="entry name" value="Sialidase_non-viral"/>
    <property type="match status" value="1"/>
</dbReference>
<evidence type="ECO:0000259" key="1">
    <source>
        <dbReference type="Pfam" id="PF13088"/>
    </source>
</evidence>
<name>A0A7V8V4L3_9BACT</name>
<keyword evidence="3" id="KW-1185">Reference proteome</keyword>
<dbReference type="EMBL" id="JABRWO010000004">
    <property type="protein sequence ID" value="MBA2114594.1"/>
    <property type="molecule type" value="Genomic_DNA"/>
</dbReference>
<proteinExistence type="predicted"/>
<evidence type="ECO:0000313" key="3">
    <source>
        <dbReference type="Proteomes" id="UP000551616"/>
    </source>
</evidence>
<dbReference type="InterPro" id="IPR036278">
    <property type="entry name" value="Sialidase_sf"/>
</dbReference>
<feature type="domain" description="Sialidase" evidence="1">
    <location>
        <begin position="84"/>
        <end position="373"/>
    </location>
</feature>
<dbReference type="InterPro" id="IPR011040">
    <property type="entry name" value="Sialidase"/>
</dbReference>
<evidence type="ECO:0000313" key="2">
    <source>
        <dbReference type="EMBL" id="MBA2114594.1"/>
    </source>
</evidence>
<accession>A0A7V8V4L3</accession>
<protein>
    <recommendedName>
        <fullName evidence="1">Sialidase domain-containing protein</fullName>
    </recommendedName>
</protein>
<organism evidence="2 3">
    <name type="scientific">Bremerella alba</name>
    <dbReference type="NCBI Taxonomy" id="980252"/>
    <lineage>
        <taxon>Bacteria</taxon>
        <taxon>Pseudomonadati</taxon>
        <taxon>Planctomycetota</taxon>
        <taxon>Planctomycetia</taxon>
        <taxon>Pirellulales</taxon>
        <taxon>Pirellulaceae</taxon>
        <taxon>Bremerella</taxon>
    </lineage>
</organism>
<dbReference type="PANTHER" id="PTHR43752:SF2">
    <property type="entry name" value="BNR_ASP-BOX REPEAT FAMILY PROTEIN"/>
    <property type="match status" value="1"/>
</dbReference>
<dbReference type="PANTHER" id="PTHR43752">
    <property type="entry name" value="BNR/ASP-BOX REPEAT FAMILY PROTEIN"/>
    <property type="match status" value="1"/>
</dbReference>
<dbReference type="Gene3D" id="2.120.10.10">
    <property type="match status" value="1"/>
</dbReference>
<dbReference type="Pfam" id="PF13088">
    <property type="entry name" value="BNR_2"/>
    <property type="match status" value="1"/>
</dbReference>